<proteinExistence type="predicted"/>
<keyword evidence="3" id="KW-1185">Reference proteome</keyword>
<dbReference type="EMBL" id="KV417480">
    <property type="protein sequence ID" value="KZP34331.1"/>
    <property type="molecule type" value="Genomic_DNA"/>
</dbReference>
<accession>A0A166X1I8</accession>
<gene>
    <name evidence="2" type="ORF">FIBSPDRAFT_923865</name>
</gene>
<feature type="region of interest" description="Disordered" evidence="1">
    <location>
        <begin position="266"/>
        <end position="326"/>
    </location>
</feature>
<name>A0A166X1I8_9AGAM</name>
<dbReference type="OrthoDB" id="4762016at2759"/>
<evidence type="ECO:0000256" key="1">
    <source>
        <dbReference type="SAM" id="MobiDB-lite"/>
    </source>
</evidence>
<feature type="region of interest" description="Disordered" evidence="1">
    <location>
        <begin position="107"/>
        <end position="140"/>
    </location>
</feature>
<reference evidence="2 3" key="1">
    <citation type="journal article" date="2016" name="Mol. Biol. Evol.">
        <title>Comparative Genomics of Early-Diverging Mushroom-Forming Fungi Provides Insights into the Origins of Lignocellulose Decay Capabilities.</title>
        <authorList>
            <person name="Nagy L.G."/>
            <person name="Riley R."/>
            <person name="Tritt A."/>
            <person name="Adam C."/>
            <person name="Daum C."/>
            <person name="Floudas D."/>
            <person name="Sun H."/>
            <person name="Yadav J.S."/>
            <person name="Pangilinan J."/>
            <person name="Larsson K.H."/>
            <person name="Matsuura K."/>
            <person name="Barry K."/>
            <person name="Labutti K."/>
            <person name="Kuo R."/>
            <person name="Ohm R.A."/>
            <person name="Bhattacharya S.S."/>
            <person name="Shirouzu T."/>
            <person name="Yoshinaga Y."/>
            <person name="Martin F.M."/>
            <person name="Grigoriev I.V."/>
            <person name="Hibbett D.S."/>
        </authorList>
    </citation>
    <scope>NUCLEOTIDE SEQUENCE [LARGE SCALE GENOMIC DNA]</scope>
    <source>
        <strain evidence="2 3">CBS 109695</strain>
    </source>
</reference>
<organism evidence="2 3">
    <name type="scientific">Athelia psychrophila</name>
    <dbReference type="NCBI Taxonomy" id="1759441"/>
    <lineage>
        <taxon>Eukaryota</taxon>
        <taxon>Fungi</taxon>
        <taxon>Dikarya</taxon>
        <taxon>Basidiomycota</taxon>
        <taxon>Agaricomycotina</taxon>
        <taxon>Agaricomycetes</taxon>
        <taxon>Agaricomycetidae</taxon>
        <taxon>Atheliales</taxon>
        <taxon>Atheliaceae</taxon>
        <taxon>Athelia</taxon>
    </lineage>
</organism>
<feature type="compositionally biased region" description="Low complexity" evidence="1">
    <location>
        <begin position="110"/>
        <end position="131"/>
    </location>
</feature>
<evidence type="ECO:0000313" key="2">
    <source>
        <dbReference type="EMBL" id="KZP34331.1"/>
    </source>
</evidence>
<feature type="compositionally biased region" description="Basic and acidic residues" evidence="1">
    <location>
        <begin position="266"/>
        <end position="309"/>
    </location>
</feature>
<sequence>MAAILFSGFRTGVIQLIYHISSIHSQKSTEIINILSPGGASGPDHLAVWVDHVTSPDVLSVARTHRVVSATWLKKKGGAPHEALELKVTDGSLSLWIFVERGVSESVQRTPSPSSTPSSSTASLNTSAGNSGQLSSPHAAEDNVTVRATSLVGGLRSKYQVVATLDIPADSANPLTVSDMAALLSIVSLSQPEYNPVYDNCNWFVATIIYVIEAQHGGRVCLTNIGTSPGHLGIVPVMSADDTQKAVLKVMPAWAAQKAIYRTKKTTEENKREADERVAREVEARRKAEEREAEARVKQAEERVERDANARQGPEARIQNLEVQLA</sequence>
<dbReference type="Proteomes" id="UP000076532">
    <property type="component" value="Unassembled WGS sequence"/>
</dbReference>
<dbReference type="AlphaFoldDB" id="A0A166X1I8"/>
<protein>
    <submittedName>
        <fullName evidence="2">Uncharacterized protein</fullName>
    </submittedName>
</protein>
<evidence type="ECO:0000313" key="3">
    <source>
        <dbReference type="Proteomes" id="UP000076532"/>
    </source>
</evidence>